<feature type="binding site" evidence="7">
    <location>
        <position position="109"/>
    </location>
    <ligand>
        <name>FMN</name>
        <dbReference type="ChEBI" id="CHEBI:58210"/>
    </ligand>
</feature>
<feature type="binding site" evidence="7">
    <location>
        <position position="132"/>
    </location>
    <ligand>
        <name>glyoxylate</name>
        <dbReference type="ChEBI" id="CHEBI:36655"/>
    </ligand>
</feature>
<evidence type="ECO:0000256" key="5">
    <source>
        <dbReference type="ARBA" id="ARBA00024042"/>
    </source>
</evidence>
<sequence>MRLADCHNFHDFRRMARRRLPGPIFDYIDGAADDEVTLRRNTAAFDDCDLVPRVLRGVGAVDMSVTVMGQKLAMPVYCSPTALQRLFHPQGERAVAAAAGKFGTMFGVSSLGTVSLEEARRISNGPQVYQFYFHKDRGLNRAMMERARDAGVQVMMLTVDSITGGNRERDKRTGFAIPFRLNLAGITQFAIKPRWAIEHFTHERFRLPQLDAHVDMGGGTMSISRYFTEMLDPSMTWDDVAAMVRDWGGQFCLKGIMSVEDAKRAAEIGCTGIVLSNHGGRQLDGSRTGFDQLAEIVDAVGDRIDVMMDGGVQRGTHVLKALALGAKAVGLGRYYLFPLAAAGQPGVERALELMRIEIERDMKLMGCTSIDQLGRDGLRFRSRAG</sequence>
<feature type="binding site" evidence="7">
    <location>
        <position position="281"/>
    </location>
    <ligand>
        <name>glyoxylate</name>
        <dbReference type="ChEBI" id="CHEBI:36655"/>
    </ligand>
</feature>
<dbReference type="PROSITE" id="PS00557">
    <property type="entry name" value="FMN_HYDROXY_ACID_DH_1"/>
    <property type="match status" value="1"/>
</dbReference>
<evidence type="ECO:0000259" key="8">
    <source>
        <dbReference type="PROSITE" id="PS51349"/>
    </source>
</evidence>
<comment type="cofactor">
    <cofactor evidence="1">
        <name>FMN</name>
        <dbReference type="ChEBI" id="CHEBI:58210"/>
    </cofactor>
</comment>
<evidence type="ECO:0000313" key="9">
    <source>
        <dbReference type="EMBL" id="HAE46340.1"/>
    </source>
</evidence>
<evidence type="ECO:0000256" key="7">
    <source>
        <dbReference type="PIRSR" id="PIRSR000138-2"/>
    </source>
</evidence>
<feature type="active site" description="Proton acceptor" evidence="6">
    <location>
        <position position="278"/>
    </location>
</feature>
<dbReference type="Pfam" id="PF01070">
    <property type="entry name" value="FMN_dh"/>
    <property type="match status" value="1"/>
</dbReference>
<dbReference type="PANTHER" id="PTHR10578:SF107">
    <property type="entry name" value="2-HYDROXYACID OXIDASE 1"/>
    <property type="match status" value="1"/>
</dbReference>
<evidence type="ECO:0000313" key="10">
    <source>
        <dbReference type="Proteomes" id="UP000257706"/>
    </source>
</evidence>
<evidence type="ECO:0000256" key="2">
    <source>
        <dbReference type="ARBA" id="ARBA00022630"/>
    </source>
</evidence>
<feature type="binding site" evidence="7">
    <location>
        <position position="167"/>
    </location>
    <ligand>
        <name>glyoxylate</name>
        <dbReference type="ChEBI" id="CHEBI:36655"/>
    </ligand>
</feature>
<dbReference type="InterPro" id="IPR012133">
    <property type="entry name" value="Alpha-hydoxy_acid_DH_FMN"/>
</dbReference>
<gene>
    <name evidence="9" type="ORF">DCK97_02870</name>
</gene>
<feature type="binding site" evidence="7">
    <location>
        <position position="158"/>
    </location>
    <ligand>
        <name>FMN</name>
        <dbReference type="ChEBI" id="CHEBI:58210"/>
    </ligand>
</feature>
<keyword evidence="3 7" id="KW-0288">FMN</keyword>
<dbReference type="InterPro" id="IPR013785">
    <property type="entry name" value="Aldolase_TIM"/>
</dbReference>
<feature type="binding site" evidence="7">
    <location>
        <position position="130"/>
    </location>
    <ligand>
        <name>FMN</name>
        <dbReference type="ChEBI" id="CHEBI:58210"/>
    </ligand>
</feature>
<dbReference type="Gene3D" id="3.20.20.70">
    <property type="entry name" value="Aldolase class I"/>
    <property type="match status" value="1"/>
</dbReference>
<keyword evidence="2 7" id="KW-0285">Flavoprotein</keyword>
<dbReference type="InterPro" id="IPR008259">
    <property type="entry name" value="FMN_hydac_DH_AS"/>
</dbReference>
<proteinExistence type="inferred from homology"/>
<dbReference type="Proteomes" id="UP000257706">
    <property type="component" value="Unassembled WGS sequence"/>
</dbReference>
<feature type="domain" description="FMN hydroxy acid dehydrogenase" evidence="8">
    <location>
        <begin position="1"/>
        <end position="383"/>
    </location>
</feature>
<comment type="caution">
    <text evidence="9">The sequence shown here is derived from an EMBL/GenBank/DDBJ whole genome shotgun (WGS) entry which is preliminary data.</text>
</comment>
<feature type="binding site" evidence="7">
    <location>
        <begin position="332"/>
        <end position="333"/>
    </location>
    <ligand>
        <name>FMN</name>
        <dbReference type="ChEBI" id="CHEBI:58210"/>
    </ligand>
</feature>
<feature type="binding site" evidence="7">
    <location>
        <begin position="80"/>
        <end position="82"/>
    </location>
    <ligand>
        <name>FMN</name>
        <dbReference type="ChEBI" id="CHEBI:58210"/>
    </ligand>
</feature>
<reference evidence="9 10" key="1">
    <citation type="journal article" date="2018" name="Nat. Biotechnol.">
        <title>A standardized bacterial taxonomy based on genome phylogeny substantially revises the tree of life.</title>
        <authorList>
            <person name="Parks D.H."/>
            <person name="Chuvochina M."/>
            <person name="Waite D.W."/>
            <person name="Rinke C."/>
            <person name="Skarshewski A."/>
            <person name="Chaumeil P.A."/>
            <person name="Hugenholtz P."/>
        </authorList>
    </citation>
    <scope>NUCLEOTIDE SEQUENCE [LARGE SCALE GENOMIC DNA]</scope>
    <source>
        <strain evidence="9">UBA8739</strain>
    </source>
</reference>
<comment type="similarity">
    <text evidence="5">Belongs to the FMN-dependent alpha-hydroxy acid dehydrogenase family.</text>
</comment>
<dbReference type="PROSITE" id="PS51349">
    <property type="entry name" value="FMN_HYDROXY_ACID_DH_2"/>
    <property type="match status" value="1"/>
</dbReference>
<dbReference type="EMBL" id="DMAI01000046">
    <property type="protein sequence ID" value="HAE46340.1"/>
    <property type="molecule type" value="Genomic_DNA"/>
</dbReference>
<feature type="binding site" evidence="7">
    <location>
        <position position="254"/>
    </location>
    <ligand>
        <name>FMN</name>
        <dbReference type="ChEBI" id="CHEBI:58210"/>
    </ligand>
</feature>
<dbReference type="InterPro" id="IPR000262">
    <property type="entry name" value="FMN-dep_DH"/>
</dbReference>
<dbReference type="SUPFAM" id="SSF51395">
    <property type="entry name" value="FMN-linked oxidoreductases"/>
    <property type="match status" value="1"/>
</dbReference>
<evidence type="ECO:0000256" key="6">
    <source>
        <dbReference type="PIRSR" id="PIRSR000138-1"/>
    </source>
</evidence>
<dbReference type="PANTHER" id="PTHR10578">
    <property type="entry name" value="S -2-HYDROXY-ACID OXIDASE-RELATED"/>
    <property type="match status" value="1"/>
</dbReference>
<name>A0A3B9IEZ0_9PROT</name>
<dbReference type="CDD" id="cd02809">
    <property type="entry name" value="alpha_hydroxyacid_oxid_FMN"/>
    <property type="match status" value="1"/>
</dbReference>
<dbReference type="InterPro" id="IPR037396">
    <property type="entry name" value="FMN_HAD"/>
</dbReference>
<evidence type="ECO:0000256" key="3">
    <source>
        <dbReference type="ARBA" id="ARBA00022643"/>
    </source>
</evidence>
<dbReference type="PIRSF" id="PIRSF000138">
    <property type="entry name" value="Al-hdrx_acd_dh"/>
    <property type="match status" value="1"/>
</dbReference>
<accession>A0A3B9IEZ0</accession>
<dbReference type="GO" id="GO:0010181">
    <property type="term" value="F:FMN binding"/>
    <property type="evidence" value="ECO:0007669"/>
    <property type="project" value="InterPro"/>
</dbReference>
<dbReference type="GO" id="GO:0016614">
    <property type="term" value="F:oxidoreductase activity, acting on CH-OH group of donors"/>
    <property type="evidence" value="ECO:0007669"/>
    <property type="project" value="UniProtKB-ARBA"/>
</dbReference>
<protein>
    <submittedName>
        <fullName evidence="9">Alpha-hydroxy-acid oxidizing enzyme</fullName>
    </submittedName>
</protein>
<evidence type="ECO:0000256" key="4">
    <source>
        <dbReference type="ARBA" id="ARBA00023002"/>
    </source>
</evidence>
<evidence type="ECO:0000256" key="1">
    <source>
        <dbReference type="ARBA" id="ARBA00001917"/>
    </source>
</evidence>
<feature type="binding site" evidence="7">
    <location>
        <position position="27"/>
    </location>
    <ligand>
        <name>glyoxylate</name>
        <dbReference type="ChEBI" id="CHEBI:36655"/>
    </ligand>
</feature>
<feature type="binding site" evidence="7">
    <location>
        <position position="278"/>
    </location>
    <ligand>
        <name>glyoxylate</name>
        <dbReference type="ChEBI" id="CHEBI:36655"/>
    </ligand>
</feature>
<keyword evidence="4" id="KW-0560">Oxidoreductase</keyword>
<dbReference type="FunFam" id="3.20.20.70:FF:000029">
    <property type="entry name" value="L-lactate dehydrogenase"/>
    <property type="match status" value="1"/>
</dbReference>
<organism evidence="9 10">
    <name type="scientific">Tistrella mobilis</name>
    <dbReference type="NCBI Taxonomy" id="171437"/>
    <lineage>
        <taxon>Bacteria</taxon>
        <taxon>Pseudomonadati</taxon>
        <taxon>Pseudomonadota</taxon>
        <taxon>Alphaproteobacteria</taxon>
        <taxon>Geminicoccales</taxon>
        <taxon>Geminicoccaceae</taxon>
        <taxon>Tistrella</taxon>
    </lineage>
</organism>
<dbReference type="AlphaFoldDB" id="A0A3B9IEZ0"/>
<feature type="binding site" evidence="7">
    <location>
        <position position="276"/>
    </location>
    <ligand>
        <name>FMN</name>
        <dbReference type="ChEBI" id="CHEBI:58210"/>
    </ligand>
</feature>